<evidence type="ECO:0000313" key="3">
    <source>
        <dbReference type="Proteomes" id="UP001500621"/>
    </source>
</evidence>
<organism evidence="2 3">
    <name type="scientific">Nocardioides nanhaiensis</name>
    <dbReference type="NCBI Taxonomy" id="1476871"/>
    <lineage>
        <taxon>Bacteria</taxon>
        <taxon>Bacillati</taxon>
        <taxon>Actinomycetota</taxon>
        <taxon>Actinomycetes</taxon>
        <taxon>Propionibacteriales</taxon>
        <taxon>Nocardioidaceae</taxon>
        <taxon>Nocardioides</taxon>
    </lineage>
</organism>
<keyword evidence="3" id="KW-1185">Reference proteome</keyword>
<feature type="region of interest" description="Disordered" evidence="1">
    <location>
        <begin position="15"/>
        <end position="60"/>
    </location>
</feature>
<feature type="compositionally biased region" description="Basic and acidic residues" evidence="1">
    <location>
        <begin position="32"/>
        <end position="60"/>
    </location>
</feature>
<name>A0ABP8WHH4_9ACTN</name>
<comment type="caution">
    <text evidence="2">The sequence shown here is derived from an EMBL/GenBank/DDBJ whole genome shotgun (WGS) entry which is preliminary data.</text>
</comment>
<accession>A0ABP8WHH4</accession>
<dbReference type="Proteomes" id="UP001500621">
    <property type="component" value="Unassembled WGS sequence"/>
</dbReference>
<evidence type="ECO:0000256" key="1">
    <source>
        <dbReference type="SAM" id="MobiDB-lite"/>
    </source>
</evidence>
<dbReference type="EMBL" id="BAABIM010000003">
    <property type="protein sequence ID" value="GAA4688987.1"/>
    <property type="molecule type" value="Genomic_DNA"/>
</dbReference>
<sequence length="60" mass="7085">MAYWYCIKHHQVEGEDGCPNKDRLGPYDTEAEASRALEKAAERTEEWDQDPRWNDEAQED</sequence>
<protein>
    <recommendedName>
        <fullName evidence="4">SPOR domain-containing protein</fullName>
    </recommendedName>
</protein>
<dbReference type="RefSeq" id="WP_345267002.1">
    <property type="nucleotide sequence ID" value="NZ_BAABIM010000003.1"/>
</dbReference>
<evidence type="ECO:0008006" key="4">
    <source>
        <dbReference type="Google" id="ProtNLM"/>
    </source>
</evidence>
<evidence type="ECO:0000313" key="2">
    <source>
        <dbReference type="EMBL" id="GAA4688987.1"/>
    </source>
</evidence>
<gene>
    <name evidence="2" type="ORF">GCM10023226_28510</name>
</gene>
<feature type="compositionally biased region" description="Basic and acidic residues" evidence="1">
    <location>
        <begin position="15"/>
        <end position="25"/>
    </location>
</feature>
<proteinExistence type="predicted"/>
<reference evidence="3" key="1">
    <citation type="journal article" date="2019" name="Int. J. Syst. Evol. Microbiol.">
        <title>The Global Catalogue of Microorganisms (GCM) 10K type strain sequencing project: providing services to taxonomists for standard genome sequencing and annotation.</title>
        <authorList>
            <consortium name="The Broad Institute Genomics Platform"/>
            <consortium name="The Broad Institute Genome Sequencing Center for Infectious Disease"/>
            <person name="Wu L."/>
            <person name="Ma J."/>
        </authorList>
    </citation>
    <scope>NUCLEOTIDE SEQUENCE [LARGE SCALE GENOMIC DNA]</scope>
    <source>
        <strain evidence="3">JCM 18127</strain>
    </source>
</reference>